<dbReference type="Pfam" id="PF13589">
    <property type="entry name" value="HATPase_c_3"/>
    <property type="match status" value="1"/>
</dbReference>
<dbReference type="InterPro" id="IPR056471">
    <property type="entry name" value="HD-CE"/>
</dbReference>
<comment type="caution">
    <text evidence="2">The sequence shown here is derived from an EMBL/GenBank/DDBJ whole genome shotgun (WGS) entry which is preliminary data.</text>
</comment>
<evidence type="ECO:0000313" key="3">
    <source>
        <dbReference type="Proteomes" id="UP000050443"/>
    </source>
</evidence>
<feature type="domain" description="HD-CE" evidence="1">
    <location>
        <begin position="40"/>
        <end position="329"/>
    </location>
</feature>
<gene>
    <name evidence="2" type="ORF">RC62_2513</name>
</gene>
<protein>
    <submittedName>
        <fullName evidence="2">Molecular chaperone HSP90 family-like protein</fullName>
    </submittedName>
</protein>
<dbReference type="Proteomes" id="UP000050443">
    <property type="component" value="Unassembled WGS sequence"/>
</dbReference>
<dbReference type="PATRIC" id="fig|362413.3.peg.2458"/>
<dbReference type="Pfam" id="PF24391">
    <property type="entry name" value="HD-CE"/>
    <property type="match status" value="1"/>
</dbReference>
<evidence type="ECO:0000259" key="1">
    <source>
        <dbReference type="Pfam" id="PF24391"/>
    </source>
</evidence>
<accession>A0A0Q0XNL2</accession>
<dbReference type="PRINTS" id="PR00775">
    <property type="entry name" value="HEATSHOCK90"/>
</dbReference>
<dbReference type="SUPFAM" id="SSF55874">
    <property type="entry name" value="ATPase domain of HSP90 chaperone/DNA topoisomerase II/histidine kinase"/>
    <property type="match status" value="1"/>
</dbReference>
<evidence type="ECO:0000313" key="2">
    <source>
        <dbReference type="EMBL" id="KQB37347.1"/>
    </source>
</evidence>
<name>A0A0Q0XNL2_9FLAO</name>
<proteinExistence type="predicted"/>
<dbReference type="OrthoDB" id="9802640at2"/>
<dbReference type="InterPro" id="IPR036890">
    <property type="entry name" value="HATPase_C_sf"/>
</dbReference>
<organism evidence="2 3">
    <name type="scientific">Flavobacterium aquidurense</name>
    <dbReference type="NCBI Taxonomy" id="362413"/>
    <lineage>
        <taxon>Bacteria</taxon>
        <taxon>Pseudomonadati</taxon>
        <taxon>Bacteroidota</taxon>
        <taxon>Flavobacteriia</taxon>
        <taxon>Flavobacteriales</taxon>
        <taxon>Flavobacteriaceae</taxon>
        <taxon>Flavobacterium</taxon>
    </lineage>
</organism>
<dbReference type="InterPro" id="IPR020575">
    <property type="entry name" value="Hsp90_N"/>
</dbReference>
<dbReference type="EMBL" id="JRLF01000015">
    <property type="protein sequence ID" value="KQB37347.1"/>
    <property type="molecule type" value="Genomic_DNA"/>
</dbReference>
<reference evidence="2 3" key="1">
    <citation type="submission" date="2014-09" db="EMBL/GenBank/DDBJ databases">
        <title>Genome sequence of Flavobacterium aquidurense RC62.</title>
        <authorList>
            <person name="Kim J.F."/>
            <person name="Kwak M.-J."/>
        </authorList>
    </citation>
    <scope>NUCLEOTIDE SEQUENCE [LARGE SCALE GENOMIC DNA]</scope>
    <source>
        <strain evidence="2 3">RC62</strain>
    </source>
</reference>
<dbReference type="AlphaFoldDB" id="A0A0Q0XNL2"/>
<dbReference type="RefSeq" id="WP_055098086.1">
    <property type="nucleotide sequence ID" value="NZ_JRLF01000015.1"/>
</dbReference>
<dbReference type="Gene3D" id="3.30.565.10">
    <property type="entry name" value="Histidine kinase-like ATPase, C-terminal domain"/>
    <property type="match status" value="1"/>
</dbReference>
<dbReference type="STRING" id="362413.RC62_2513"/>
<sequence>MNIPLSFKTIIEKNQKLNGIVYYTVSQYDQILKENNLYFFEEYTDHGINHIESILNSSIKIIPNETIEQFLNNDSESIAIYILATILHDIGMHLTYDGFCALISGRNDDIRINEIDTKTWTELWNDFLDEARRFGDTEKKNIIGNETWNFRIPQLENKDKLNGEDKKLIGEFIRRNHPRIAHEIALKGFPIKNGYVPFASDLDYDLKNICGLIARSHGINIRSLFSYLELKFQDTWVKPYNIEIIYLMVLLRIADYFQIDSSRTPDVTVKLKTFNSPISEIEHYKHLDVKYVQTFNKDPETLILQCEPRNSYIFIKLQELFEDIQKELDTSWAILGEIYGKDVKEKQPKISYRRVKSNIDNVQNFAKKINYIPEKITFKVSNELPKLLIGPLYGNDPTFGVRELLQNAVDSCREREFIEKTEYKGEVNITLYSENDNYFFKIEDNGIGMSLNIVKNYFLEVGSSLRKSSLWKKTFSNEEGESKIQRSGKFGIGVLASFLIGNKLILETRDSNSEFGLTFSTDLNTEQIEITKTNKPSIGTIITIPIDKEILNKLKNSNYSFDKWYLQNTPQVNYIDKTGTFNKIGEVAKSPGYSDELNNSWKILNIENYNKIIWTFDKVFFDGSGKMISNGILIPEVRDFKKDYWEGKINRWIKELKLPFVSIFDFNGNLPLNLSRNNLDGGVIPFRKELQTEIYKDVLAKILTTEIKFPPNIKDFKIQKINHPAIGDFELLFSKRGFILKHNFFIKKNPDKTLLIFLRKKEFKFLSEFDIKDSFIFLSNEKRDFSMTDYQYQANVYSYYGAKLYTNKLMYDKLFDDYYNRYPVTVKKNHQIKNSSSENIELSYNYFNDEFILNELETNLSSCNAIIETKLNRINGSLNIDSSDIFEKLMLELLNNFDVIPYDMKERKEKYKSAFLELDYYIKKYE</sequence>